<feature type="domain" description="Glycosyltransferase 2-like" evidence="5">
    <location>
        <begin position="10"/>
        <end position="128"/>
    </location>
</feature>
<evidence type="ECO:0000313" key="6">
    <source>
        <dbReference type="EMBL" id="PSL17554.1"/>
    </source>
</evidence>
<dbReference type="EMBL" id="PYGJ01000016">
    <property type="protein sequence ID" value="PSL17554.1"/>
    <property type="molecule type" value="Genomic_DNA"/>
</dbReference>
<accession>A0A2P8F753</accession>
<comment type="caution">
    <text evidence="6">The sequence shown here is derived from an EMBL/GenBank/DDBJ whole genome shotgun (WGS) entry which is preliminary data.</text>
</comment>
<dbReference type="GO" id="GO:0016757">
    <property type="term" value="F:glycosyltransferase activity"/>
    <property type="evidence" value="ECO:0007669"/>
    <property type="project" value="UniProtKB-KW"/>
</dbReference>
<keyword evidence="4" id="KW-0472">Membrane</keyword>
<keyword evidence="7" id="KW-1185">Reference proteome</keyword>
<keyword evidence="4" id="KW-1133">Transmembrane helix</keyword>
<dbReference type="InterPro" id="IPR001173">
    <property type="entry name" value="Glyco_trans_2-like"/>
</dbReference>
<dbReference type="SUPFAM" id="SSF53448">
    <property type="entry name" value="Nucleotide-diphospho-sugar transferases"/>
    <property type="match status" value="1"/>
</dbReference>
<evidence type="ECO:0000313" key="7">
    <source>
        <dbReference type="Proteomes" id="UP000240418"/>
    </source>
</evidence>
<evidence type="ECO:0000256" key="4">
    <source>
        <dbReference type="SAM" id="Phobius"/>
    </source>
</evidence>
<proteinExistence type="inferred from homology"/>
<evidence type="ECO:0000256" key="2">
    <source>
        <dbReference type="ARBA" id="ARBA00022676"/>
    </source>
</evidence>
<feature type="transmembrane region" description="Helical" evidence="4">
    <location>
        <begin position="255"/>
        <end position="278"/>
    </location>
</feature>
<evidence type="ECO:0000256" key="3">
    <source>
        <dbReference type="ARBA" id="ARBA00022679"/>
    </source>
</evidence>
<sequence length="320" mass="36605">MTNSIKLVAVVVTYNRLEHLKTTLASLATEQCNQIVVVDNNSTDGTSSWLKETQDNRLVPLFLEKNLGGAGGFEAGMRYAFETYQPDWMVLLDDDARPYPGAFDRFREVVTAEERWSAIAAAVYYPNGEICPMNRPSLNPFWSLAAFWRSLLQGRAGFHLPDRDFSASNLLPIDAASFVGFFVSKATVLEVGFPDPALFLYGDDVLYSLKVRKHDRSIGFAPPIRFEHDCETMSQIDGVVEPLWKVYFYRRNQILAYRSAAGTWFWLVLLIILPKWYLVGFRYGTMRRTYNRVLLKAIKDALRRNLTPSLKDIQRVCEED</sequence>
<organism evidence="6 7">
    <name type="scientific">Shimia abyssi</name>
    <dbReference type="NCBI Taxonomy" id="1662395"/>
    <lineage>
        <taxon>Bacteria</taxon>
        <taxon>Pseudomonadati</taxon>
        <taxon>Pseudomonadota</taxon>
        <taxon>Alphaproteobacteria</taxon>
        <taxon>Rhodobacterales</taxon>
        <taxon>Roseobacteraceae</taxon>
    </lineage>
</organism>
<dbReference type="PANTHER" id="PTHR43179:SF12">
    <property type="entry name" value="GALACTOFURANOSYLTRANSFERASE GLFT2"/>
    <property type="match status" value="1"/>
</dbReference>
<evidence type="ECO:0000256" key="1">
    <source>
        <dbReference type="ARBA" id="ARBA00006739"/>
    </source>
</evidence>
<reference evidence="6 7" key="1">
    <citation type="submission" date="2018-03" db="EMBL/GenBank/DDBJ databases">
        <title>Genomic Encyclopedia of Archaeal and Bacterial Type Strains, Phase II (KMG-II): from individual species to whole genera.</title>
        <authorList>
            <person name="Goeker M."/>
        </authorList>
    </citation>
    <scope>NUCLEOTIDE SEQUENCE [LARGE SCALE GENOMIC DNA]</scope>
    <source>
        <strain evidence="6 7">DSM 100673</strain>
    </source>
</reference>
<keyword evidence="3 6" id="KW-0808">Transferase</keyword>
<keyword evidence="2" id="KW-0328">Glycosyltransferase</keyword>
<dbReference type="Gene3D" id="3.90.550.10">
    <property type="entry name" value="Spore Coat Polysaccharide Biosynthesis Protein SpsA, Chain A"/>
    <property type="match status" value="1"/>
</dbReference>
<comment type="similarity">
    <text evidence="1">Belongs to the glycosyltransferase 2 family.</text>
</comment>
<dbReference type="AlphaFoldDB" id="A0A2P8F753"/>
<evidence type="ECO:0000259" key="5">
    <source>
        <dbReference type="Pfam" id="PF00535"/>
    </source>
</evidence>
<protein>
    <submittedName>
        <fullName evidence="6">GT2 family glycosyltransferase</fullName>
    </submittedName>
</protein>
<name>A0A2P8F753_9RHOB</name>
<gene>
    <name evidence="6" type="ORF">CLV88_1161</name>
</gene>
<dbReference type="Proteomes" id="UP000240418">
    <property type="component" value="Unassembled WGS sequence"/>
</dbReference>
<keyword evidence="4" id="KW-0812">Transmembrane</keyword>
<dbReference type="RefSeq" id="WP_243403724.1">
    <property type="nucleotide sequence ID" value="NZ_PYGJ01000016.1"/>
</dbReference>
<dbReference type="PANTHER" id="PTHR43179">
    <property type="entry name" value="RHAMNOSYLTRANSFERASE WBBL"/>
    <property type="match status" value="1"/>
</dbReference>
<dbReference type="Pfam" id="PF00535">
    <property type="entry name" value="Glycos_transf_2"/>
    <property type="match status" value="1"/>
</dbReference>
<dbReference type="InterPro" id="IPR029044">
    <property type="entry name" value="Nucleotide-diphossugar_trans"/>
</dbReference>